<proteinExistence type="predicted"/>
<evidence type="ECO:0000313" key="1">
    <source>
        <dbReference type="EMBL" id="CAK0899984.1"/>
    </source>
</evidence>
<organism evidence="1 2">
    <name type="scientific">Prorocentrum cordatum</name>
    <dbReference type="NCBI Taxonomy" id="2364126"/>
    <lineage>
        <taxon>Eukaryota</taxon>
        <taxon>Sar</taxon>
        <taxon>Alveolata</taxon>
        <taxon>Dinophyceae</taxon>
        <taxon>Prorocentrales</taxon>
        <taxon>Prorocentraceae</taxon>
        <taxon>Prorocentrum</taxon>
    </lineage>
</organism>
<accession>A0ABN9XJK4</accession>
<protein>
    <submittedName>
        <fullName evidence="1">Uncharacterized protein</fullName>
    </submittedName>
</protein>
<keyword evidence="2" id="KW-1185">Reference proteome</keyword>
<name>A0ABN9XJK4_9DINO</name>
<reference evidence="1" key="1">
    <citation type="submission" date="2023-10" db="EMBL/GenBank/DDBJ databases">
        <authorList>
            <person name="Chen Y."/>
            <person name="Shah S."/>
            <person name="Dougan E. K."/>
            <person name="Thang M."/>
            <person name="Chan C."/>
        </authorList>
    </citation>
    <scope>NUCLEOTIDE SEQUENCE [LARGE SCALE GENOMIC DNA]</scope>
</reference>
<comment type="caution">
    <text evidence="1">The sequence shown here is derived from an EMBL/GenBank/DDBJ whole genome shotgun (WGS) entry which is preliminary data.</text>
</comment>
<sequence length="157" mass="17964">MAAALPELMRRTMTVYDYINESLPDTSPHRETLVHIDDQRNYAMHMPRSNMADWHGYVGCGPNNMMAVRFNCLSGASQDGGPKLTDVPIKTTVLFKNGEEWHGHDYKGRSIRTVPKKKYRWGAQSRVQSHAWDDQAGWLDVENPRDDGRGRALHTLR</sequence>
<dbReference type="Proteomes" id="UP001189429">
    <property type="component" value="Unassembled WGS sequence"/>
</dbReference>
<dbReference type="EMBL" id="CAUYUJ010020704">
    <property type="protein sequence ID" value="CAK0899984.1"/>
    <property type="molecule type" value="Genomic_DNA"/>
</dbReference>
<gene>
    <name evidence="1" type="ORF">PCOR1329_LOCUS77396</name>
</gene>
<evidence type="ECO:0000313" key="2">
    <source>
        <dbReference type="Proteomes" id="UP001189429"/>
    </source>
</evidence>